<evidence type="ECO:0000313" key="1">
    <source>
        <dbReference type="EMBL" id="BAN51530.1"/>
    </source>
</evidence>
<geneLocation type="plasmid" evidence="1 2">
    <name>pCAR1.3</name>
</geneLocation>
<proteinExistence type="predicted"/>
<protein>
    <submittedName>
        <fullName evidence="1">Uncharacterized protein</fullName>
    </submittedName>
</protein>
<keyword evidence="2" id="KW-1185">Reference proteome</keyword>
<organism evidence="1 2">
    <name type="scientific">Metapseudomonas resinovorans NBRC 106553</name>
    <dbReference type="NCBI Taxonomy" id="1245471"/>
    <lineage>
        <taxon>Bacteria</taxon>
        <taxon>Pseudomonadati</taxon>
        <taxon>Pseudomonadota</taxon>
        <taxon>Gammaproteobacteria</taxon>
        <taxon>Pseudomonadales</taxon>
        <taxon>Pseudomonadaceae</taxon>
        <taxon>Metapseudomonas</taxon>
    </lineage>
</organism>
<dbReference type="EMBL" id="AP013069">
    <property type="protein sequence ID" value="BAN51530.1"/>
    <property type="molecule type" value="Genomic_DNA"/>
</dbReference>
<dbReference type="HOGENOM" id="CLU_2619372_0_0_6"/>
<reference evidence="1 2" key="1">
    <citation type="journal article" date="2013" name="Genome Announc.">
        <title>Complete Genome Sequence of the Carbazole Degrader Pseudomonas resinovorans Strain CA10 (NBRC 106553).</title>
        <authorList>
            <person name="Shintani M."/>
            <person name="Hosoyama A."/>
            <person name="Ohji S."/>
            <person name="Tsuchikane K."/>
            <person name="Takarada H."/>
            <person name="Yamazoe A."/>
            <person name="Fujita N."/>
            <person name="Nojiri H."/>
        </authorList>
    </citation>
    <scope>NUCLEOTIDE SEQUENCE [LARGE SCALE GENOMIC DNA]</scope>
    <source>
        <strain evidence="1 2">NBRC 106553</strain>
        <plasmid evidence="1 2">pCAR1.3</plasmid>
    </source>
</reference>
<keyword evidence="1" id="KW-0614">Plasmid</keyword>
<name>S6AQR1_METRE</name>
<dbReference type="AlphaFoldDB" id="S6AQR1"/>
<sequence>MLVDWVAGWRGMRTQDAESLDPPVEQQRDLLASAIGDALVKAGMIGPNTPLTGPQLLYFLDQLVDHYNELCRSVDVVY</sequence>
<accession>S6AQR1</accession>
<dbReference type="Proteomes" id="UP000015503">
    <property type="component" value="Plasmid pCAR1.3"/>
</dbReference>
<dbReference type="KEGG" id="pre:PCA10_p1460"/>
<gene>
    <name evidence="1" type="ORF">PCA10_p1460</name>
</gene>
<evidence type="ECO:0000313" key="2">
    <source>
        <dbReference type="Proteomes" id="UP000015503"/>
    </source>
</evidence>